<dbReference type="UniPathway" id="UPA00219"/>
<evidence type="ECO:0000256" key="6">
    <source>
        <dbReference type="PROSITE-ProRule" id="PRU01373"/>
    </source>
</evidence>
<comment type="pathway">
    <text evidence="1 6">Cell wall biogenesis; peptidoglycan biosynthesis.</text>
</comment>
<comment type="caution">
    <text evidence="9">The sequence shown here is derived from an EMBL/GenBank/DDBJ whole genome shotgun (WGS) entry which is preliminary data.</text>
</comment>
<keyword evidence="5 6" id="KW-0961">Cell wall biogenesis/degradation</keyword>
<evidence type="ECO:0000256" key="1">
    <source>
        <dbReference type="ARBA" id="ARBA00004752"/>
    </source>
</evidence>
<dbReference type="SUPFAM" id="SSF141523">
    <property type="entry name" value="L,D-transpeptidase catalytic domain-like"/>
    <property type="match status" value="1"/>
</dbReference>
<keyword evidence="3 6" id="KW-0133">Cell shape</keyword>
<dbReference type="STRING" id="1801750.A3B85_02260"/>
<sequence>MTKNYKQNKITSNGMRKYTSYILILIVLVGLFSPAVNVNIVQAVECTSYPDGVFTPAGCTEPLGICYDPYNRPTDLTHRQCLINTGGFQWKNPGEAPPGVPINVPVAPLTSPLTPIIVPTDLNYHLLAPLPCTDTGPNCKDGKLMTFNPTVEKPLGAYLNLMIKLVIGLSAVMAVVMIVIGGIEYMTSELPGNKESGRERIRNAILGLLIALGAYALLNTINPELLNSDVKIDQATIVVTLDQANFAKTEKTATSVGTKYTLSGTTSFGVSDFIKNNGTSLNNITVDTVAKKASFCAGINCVSVPINIGLSGVASAGQAQSGDSKTPIGTTTIGGDIRIGSNGNAVISGNGYNLGAAFVNIGVKDSAGNDRGIGFHGSYNDNLGTTNGCIRMSNEDLIALAPYMKPGVKVTIK</sequence>
<evidence type="ECO:0000313" key="10">
    <source>
        <dbReference type="Proteomes" id="UP000178374"/>
    </source>
</evidence>
<dbReference type="CDD" id="cd16913">
    <property type="entry name" value="YkuD_like"/>
    <property type="match status" value="1"/>
</dbReference>
<feature type="active site" description="Proton donor/acceptor" evidence="6">
    <location>
        <position position="376"/>
    </location>
</feature>
<dbReference type="Pfam" id="PF18895">
    <property type="entry name" value="T4SS_pilin"/>
    <property type="match status" value="1"/>
</dbReference>
<dbReference type="GO" id="GO:0071555">
    <property type="term" value="P:cell wall organization"/>
    <property type="evidence" value="ECO:0007669"/>
    <property type="project" value="UniProtKB-UniRule"/>
</dbReference>
<dbReference type="GO" id="GO:0016740">
    <property type="term" value="F:transferase activity"/>
    <property type="evidence" value="ECO:0007669"/>
    <property type="project" value="UniProtKB-KW"/>
</dbReference>
<dbReference type="GO" id="GO:0008360">
    <property type="term" value="P:regulation of cell shape"/>
    <property type="evidence" value="ECO:0007669"/>
    <property type="project" value="UniProtKB-UniRule"/>
</dbReference>
<dbReference type="InterPro" id="IPR043993">
    <property type="entry name" value="T4SS_pilin"/>
</dbReference>
<evidence type="ECO:0000256" key="7">
    <source>
        <dbReference type="SAM" id="Phobius"/>
    </source>
</evidence>
<evidence type="ECO:0000256" key="3">
    <source>
        <dbReference type="ARBA" id="ARBA00022960"/>
    </source>
</evidence>
<dbReference type="Proteomes" id="UP000178374">
    <property type="component" value="Unassembled WGS sequence"/>
</dbReference>
<dbReference type="PROSITE" id="PS52029">
    <property type="entry name" value="LD_TPASE"/>
    <property type="match status" value="1"/>
</dbReference>
<dbReference type="GO" id="GO:0009252">
    <property type="term" value="P:peptidoglycan biosynthetic process"/>
    <property type="evidence" value="ECO:0007669"/>
    <property type="project" value="UniProtKB-UniPathway"/>
</dbReference>
<proteinExistence type="predicted"/>
<protein>
    <recommendedName>
        <fullName evidence="8">L,D-TPase catalytic domain-containing protein</fullName>
    </recommendedName>
</protein>
<feature type="domain" description="L,D-TPase catalytic" evidence="8">
    <location>
        <begin position="282"/>
        <end position="413"/>
    </location>
</feature>
<gene>
    <name evidence="9" type="ORF">A3B85_02260</name>
</gene>
<keyword evidence="7" id="KW-1133">Transmembrane helix</keyword>
<dbReference type="InterPro" id="IPR005490">
    <property type="entry name" value="LD_TPept_cat_dom"/>
</dbReference>
<evidence type="ECO:0000313" key="9">
    <source>
        <dbReference type="EMBL" id="OGI77371.1"/>
    </source>
</evidence>
<dbReference type="Gene3D" id="2.40.440.10">
    <property type="entry name" value="L,D-transpeptidase catalytic domain-like"/>
    <property type="match status" value="1"/>
</dbReference>
<dbReference type="AlphaFoldDB" id="A0A1F6W648"/>
<dbReference type="EMBL" id="MFUA01000011">
    <property type="protein sequence ID" value="OGI77371.1"/>
    <property type="molecule type" value="Genomic_DNA"/>
</dbReference>
<name>A0A1F6W648_9BACT</name>
<evidence type="ECO:0000256" key="2">
    <source>
        <dbReference type="ARBA" id="ARBA00022679"/>
    </source>
</evidence>
<reference evidence="9 10" key="1">
    <citation type="journal article" date="2016" name="Nat. Commun.">
        <title>Thousands of microbial genomes shed light on interconnected biogeochemical processes in an aquifer system.</title>
        <authorList>
            <person name="Anantharaman K."/>
            <person name="Brown C.T."/>
            <person name="Hug L.A."/>
            <person name="Sharon I."/>
            <person name="Castelle C.J."/>
            <person name="Probst A.J."/>
            <person name="Thomas B.C."/>
            <person name="Singh A."/>
            <person name="Wilkins M.J."/>
            <person name="Karaoz U."/>
            <person name="Brodie E.L."/>
            <person name="Williams K.H."/>
            <person name="Hubbard S.S."/>
            <person name="Banfield J.F."/>
        </authorList>
    </citation>
    <scope>NUCLEOTIDE SEQUENCE [LARGE SCALE GENOMIC DNA]</scope>
</reference>
<evidence type="ECO:0000256" key="4">
    <source>
        <dbReference type="ARBA" id="ARBA00022984"/>
    </source>
</evidence>
<evidence type="ECO:0000259" key="8">
    <source>
        <dbReference type="PROSITE" id="PS52029"/>
    </source>
</evidence>
<feature type="transmembrane region" description="Helical" evidence="7">
    <location>
        <begin position="157"/>
        <end position="180"/>
    </location>
</feature>
<feature type="active site" description="Nucleophile" evidence="6">
    <location>
        <position position="389"/>
    </location>
</feature>
<organism evidence="9 10">
    <name type="scientific">Candidatus Nomurabacteria bacterium RIFCSPHIGHO2_02_FULL_37_13</name>
    <dbReference type="NCBI Taxonomy" id="1801750"/>
    <lineage>
        <taxon>Bacteria</taxon>
        <taxon>Candidatus Nomuraibacteriota</taxon>
    </lineage>
</organism>
<accession>A0A1F6W648</accession>
<evidence type="ECO:0000256" key="5">
    <source>
        <dbReference type="ARBA" id="ARBA00023316"/>
    </source>
</evidence>
<keyword evidence="7" id="KW-0812">Transmembrane</keyword>
<dbReference type="Pfam" id="PF03734">
    <property type="entry name" value="YkuD"/>
    <property type="match status" value="1"/>
</dbReference>
<keyword evidence="2" id="KW-0808">Transferase</keyword>
<keyword evidence="7" id="KW-0472">Membrane</keyword>
<keyword evidence="4 6" id="KW-0573">Peptidoglycan synthesis</keyword>
<dbReference type="InterPro" id="IPR038063">
    <property type="entry name" value="Transpep_catalytic_dom"/>
</dbReference>
<feature type="transmembrane region" description="Helical" evidence="7">
    <location>
        <begin position="201"/>
        <end position="218"/>
    </location>
</feature>